<dbReference type="InterPro" id="IPR011527">
    <property type="entry name" value="ABC1_TM_dom"/>
</dbReference>
<keyword evidence="2 7" id="KW-0812">Transmembrane</keyword>
<feature type="domain" description="ABC transmembrane type-1" evidence="9">
    <location>
        <begin position="743"/>
        <end position="1028"/>
    </location>
</feature>
<dbReference type="PROSITE" id="PS00211">
    <property type="entry name" value="ABC_TRANSPORTER_1"/>
    <property type="match status" value="1"/>
</dbReference>
<keyword evidence="6 7" id="KW-0472">Membrane</keyword>
<dbReference type="InterPro" id="IPR003439">
    <property type="entry name" value="ABC_transporter-like_ATP-bd"/>
</dbReference>
<dbReference type="Pfam" id="PF00664">
    <property type="entry name" value="ABC_membrane"/>
    <property type="match status" value="2"/>
</dbReference>
<dbReference type="PROSITE" id="PS50929">
    <property type="entry name" value="ABC_TM1F"/>
    <property type="match status" value="2"/>
</dbReference>
<proteinExistence type="predicted"/>
<evidence type="ECO:0000256" key="3">
    <source>
        <dbReference type="ARBA" id="ARBA00022741"/>
    </source>
</evidence>
<dbReference type="PROSITE" id="PS50893">
    <property type="entry name" value="ABC_TRANSPORTER_2"/>
    <property type="match status" value="2"/>
</dbReference>
<feature type="transmembrane region" description="Helical" evidence="7">
    <location>
        <begin position="967"/>
        <end position="990"/>
    </location>
</feature>
<evidence type="ECO:0000256" key="5">
    <source>
        <dbReference type="ARBA" id="ARBA00022989"/>
    </source>
</evidence>
<dbReference type="PANTHER" id="PTHR24221:SF654">
    <property type="entry name" value="ATP-BINDING CASSETTE SUB-FAMILY B MEMBER 6"/>
    <property type="match status" value="1"/>
</dbReference>
<organism evidence="10 11">
    <name type="scientific">Bifidobacterium bohemicum DSM 22767</name>
    <dbReference type="NCBI Taxonomy" id="1437606"/>
    <lineage>
        <taxon>Bacteria</taxon>
        <taxon>Bacillati</taxon>
        <taxon>Actinomycetota</taxon>
        <taxon>Actinomycetes</taxon>
        <taxon>Bifidobacteriales</taxon>
        <taxon>Bifidobacteriaceae</taxon>
        <taxon>Bifidobacterium</taxon>
    </lineage>
</organism>
<evidence type="ECO:0000256" key="4">
    <source>
        <dbReference type="ARBA" id="ARBA00022840"/>
    </source>
</evidence>
<dbReference type="OrthoDB" id="9806127at2"/>
<dbReference type="GO" id="GO:0005886">
    <property type="term" value="C:plasma membrane"/>
    <property type="evidence" value="ECO:0007669"/>
    <property type="project" value="UniProtKB-SubCell"/>
</dbReference>
<dbReference type="InterPro" id="IPR003593">
    <property type="entry name" value="AAA+_ATPase"/>
</dbReference>
<evidence type="ECO:0000256" key="6">
    <source>
        <dbReference type="ARBA" id="ARBA00023136"/>
    </source>
</evidence>
<feature type="transmembrane region" description="Helical" evidence="7">
    <location>
        <begin position="739"/>
        <end position="769"/>
    </location>
</feature>
<dbReference type="InterPro" id="IPR017871">
    <property type="entry name" value="ABC_transporter-like_CS"/>
</dbReference>
<feature type="domain" description="ABC transmembrane type-1" evidence="9">
    <location>
        <begin position="78"/>
        <end position="321"/>
    </location>
</feature>
<feature type="domain" description="ABC transporter" evidence="8">
    <location>
        <begin position="1088"/>
        <end position="1296"/>
    </location>
</feature>
<keyword evidence="5 7" id="KW-1133">Transmembrane helix</keyword>
<dbReference type="SMART" id="SM00382">
    <property type="entry name" value="AAA"/>
    <property type="match status" value="2"/>
</dbReference>
<feature type="transmembrane region" description="Helical" evidence="7">
    <location>
        <begin position="268"/>
        <end position="286"/>
    </location>
</feature>
<evidence type="ECO:0000256" key="7">
    <source>
        <dbReference type="SAM" id="Phobius"/>
    </source>
</evidence>
<comment type="caution">
    <text evidence="10">The sequence shown here is derived from an EMBL/GenBank/DDBJ whole genome shotgun (WGS) entry which is preliminary data.</text>
</comment>
<feature type="domain" description="ABC transporter" evidence="8">
    <location>
        <begin position="389"/>
        <end position="634"/>
    </location>
</feature>
<dbReference type="EMBL" id="JGYP01000002">
    <property type="protein sequence ID" value="KFI45805.1"/>
    <property type="molecule type" value="Genomic_DNA"/>
</dbReference>
<dbReference type="RefSeq" id="WP_033521902.1">
    <property type="nucleotide sequence ID" value="NZ_JDUS01000012.1"/>
</dbReference>
<feature type="transmembrane region" description="Helical" evidence="7">
    <location>
        <begin position="74"/>
        <end position="92"/>
    </location>
</feature>
<dbReference type="eggNOG" id="COG4988">
    <property type="taxonomic scope" value="Bacteria"/>
</dbReference>
<dbReference type="SUPFAM" id="SSF52540">
    <property type="entry name" value="P-loop containing nucleoside triphosphate hydrolases"/>
    <property type="match status" value="2"/>
</dbReference>
<keyword evidence="11" id="KW-1185">Reference proteome</keyword>
<feature type="transmembrane region" description="Helical" evidence="7">
    <location>
        <begin position="149"/>
        <end position="172"/>
    </location>
</feature>
<feature type="transmembrane region" description="Helical" evidence="7">
    <location>
        <begin position="996"/>
        <end position="1019"/>
    </location>
</feature>
<dbReference type="GO" id="GO:0016887">
    <property type="term" value="F:ATP hydrolysis activity"/>
    <property type="evidence" value="ECO:0007669"/>
    <property type="project" value="InterPro"/>
</dbReference>
<dbReference type="eggNOG" id="COG1132">
    <property type="taxonomic scope" value="Bacteria"/>
</dbReference>
<keyword evidence="4 10" id="KW-0067">ATP-binding</keyword>
<dbReference type="EC" id="3.6.3.44" evidence="10"/>
<protein>
    <submittedName>
        <fullName evidence="10">ABC transporter, ATP-binding protein</fullName>
        <ecNumber evidence="10">3.6.3.44</ecNumber>
    </submittedName>
</protein>
<dbReference type="InterPro" id="IPR036640">
    <property type="entry name" value="ABC1_TM_sf"/>
</dbReference>
<dbReference type="STRING" id="1437606.BBOH_0608"/>
<dbReference type="CDD" id="cd03228">
    <property type="entry name" value="ABCC_MRP_Like"/>
    <property type="match status" value="1"/>
</dbReference>
<evidence type="ECO:0000259" key="9">
    <source>
        <dbReference type="PROSITE" id="PS50929"/>
    </source>
</evidence>
<feature type="transmembrane region" description="Helical" evidence="7">
    <location>
        <begin position="178"/>
        <end position="197"/>
    </location>
</feature>
<dbReference type="Proteomes" id="UP000029096">
    <property type="component" value="Unassembled WGS sequence"/>
</dbReference>
<dbReference type="InterPro" id="IPR027417">
    <property type="entry name" value="P-loop_NTPase"/>
</dbReference>
<reference evidence="10 11" key="1">
    <citation type="submission" date="2014-03" db="EMBL/GenBank/DDBJ databases">
        <title>Genomics of Bifidobacteria.</title>
        <authorList>
            <person name="Ventura M."/>
            <person name="Milani C."/>
            <person name="Lugli G.A."/>
        </authorList>
    </citation>
    <scope>NUCLEOTIDE SEQUENCE [LARGE SCALE GENOMIC DNA]</scope>
    <source>
        <strain evidence="10 11">DSM 22767</strain>
    </source>
</reference>
<dbReference type="InterPro" id="IPR039421">
    <property type="entry name" value="Type_1_exporter"/>
</dbReference>
<evidence type="ECO:0000313" key="10">
    <source>
        <dbReference type="EMBL" id="KFI45805.1"/>
    </source>
</evidence>
<dbReference type="GO" id="GO:0034040">
    <property type="term" value="F:ATPase-coupled lipid transmembrane transporter activity"/>
    <property type="evidence" value="ECO:0007669"/>
    <property type="project" value="TreeGrafter"/>
</dbReference>
<feature type="transmembrane region" description="Helical" evidence="7">
    <location>
        <begin position="292"/>
        <end position="309"/>
    </location>
</feature>
<sequence length="1296" mass="139676">MFDKRLFDLAPRTGAYVVAKVLCLWGSLLADIGFAFVAVGLLGNIFPVIASIGPATTNGKMPRMLKGFQAFPDNYSAFVFALIAVMAVKYLATRGANFFGGEAAEGVKFSLRQRLFQKMLDLGPDYSQRVRTGDVIQSLGEGVDQIQSFFSLFVPQLFFALIATLTLFVTLLSLNVPAALVLLVCAPLIVVIVGLVASSASRFFSKYWDRYTDLGACFLDDLEGLETLKTFDADQREAERMDSKAEEFRKATMNVLQIQLQSLSAMDLVSYGGAAAGIGVAIWQVVAGRLSLPAAMVIVLLSMSFFVPLRQLGTYFHVAMNGMTSSRRIFALLDVPVPDGGHAQVPAGACDCSITFSNITYSYPDLKAPSDQGRGGKIKADGADGGVGLRHGSQVGGDRARTQTTNALDRVSFTVRPNCLTVVVGASGSGKSTAARLVTGACGGYQGSLRFGYHVYGGVGSCEVRALTYRSLARTVTLVSAQSHLFAGTLRDNLLMAKPDATANEMWLALERAHIDDFVYSRHMGLDLPIEQGASNLSGGQRQRIAIARALLCDTPIYVFDEATSSVDVESERLILKTIHELARSHTVLMITHRMAHAAGADDIVVFDRGQVAQTGSHAALMKEGGRYAELYRAQESVERVSHRNGWGSDYSHPFETVGGFGRGRDSRLEENRDGEPDMTIETAVRGDVANPAVTSAPNADGPVVRTDRTSFDLRSNAAEYMGDFHLVLRLLGEAGPQAVFMVLACIFGTIGHLAGTFLPVFGVFALMAHFGHPLWSMGTGISIAAMVVCALLRGATRYLEQFMNHNAAFRLLASFRSKAFAALRRLAPAKLAGHGKGDLIALVTSDVELLEVFFAHTISSVAIAVCTTIVYAVMLWTFNPWFSALLIAAHLVVGVIVPRLFASNVRGVGAQIRADSAVLNDQMLDSMRGIDELIRFDQGRNRLASMSERSRALWLLNARLGRKNGVFAGISGILVIAFTAGAIGTALSLVEADPVGMSAAMVAAITLIGSSFGPALALSALPGDLTQAFAAARRMFSLLDEVPLIEETGTAKPRYTGMSMDNVVFSYTQQTNAMSAVRDAHDAGDSSQFAPRSHSVQPRPVLDGFNLHIARSGIIGIQGPSGRGKSTVLKLLMRYWDPQHGVVSLSGTPLPQVEAAYRRNVQTMMSQETYLFDGTIRDNLMIANASASDNDLHDALRKASVDDFVCGLPQGLDTRVGELGDRLSEGERQRIGLARIFLTNAELVLFDEPTSRLDALNEAVVLRSINTLAMSREVSIVLVSHRASTMRIVDRVVHL</sequence>
<evidence type="ECO:0000256" key="1">
    <source>
        <dbReference type="ARBA" id="ARBA00004651"/>
    </source>
</evidence>
<feature type="transmembrane region" description="Helical" evidence="7">
    <location>
        <begin position="853"/>
        <end position="876"/>
    </location>
</feature>
<dbReference type="PANTHER" id="PTHR24221">
    <property type="entry name" value="ATP-BINDING CASSETTE SUB-FAMILY B"/>
    <property type="match status" value="1"/>
</dbReference>
<evidence type="ECO:0000256" key="2">
    <source>
        <dbReference type="ARBA" id="ARBA00022692"/>
    </source>
</evidence>
<feature type="transmembrane region" description="Helical" evidence="7">
    <location>
        <begin position="21"/>
        <end position="54"/>
    </location>
</feature>
<gene>
    <name evidence="10" type="ORF">BBOH_0608</name>
</gene>
<evidence type="ECO:0000259" key="8">
    <source>
        <dbReference type="PROSITE" id="PS50893"/>
    </source>
</evidence>
<dbReference type="Gene3D" id="1.20.1560.10">
    <property type="entry name" value="ABC transporter type 1, transmembrane domain"/>
    <property type="match status" value="2"/>
</dbReference>
<dbReference type="GO" id="GO:0140359">
    <property type="term" value="F:ABC-type transporter activity"/>
    <property type="evidence" value="ECO:0007669"/>
    <property type="project" value="InterPro"/>
</dbReference>
<feature type="transmembrane region" description="Helical" evidence="7">
    <location>
        <begin position="882"/>
        <end position="903"/>
    </location>
</feature>
<dbReference type="GO" id="GO:0005524">
    <property type="term" value="F:ATP binding"/>
    <property type="evidence" value="ECO:0007669"/>
    <property type="project" value="UniProtKB-KW"/>
</dbReference>
<name>A0A086ZH05_9BIFI</name>
<accession>A0A086ZH05</accession>
<evidence type="ECO:0000313" key="11">
    <source>
        <dbReference type="Proteomes" id="UP000029096"/>
    </source>
</evidence>
<keyword evidence="3" id="KW-0547">Nucleotide-binding</keyword>
<dbReference type="SUPFAM" id="SSF90123">
    <property type="entry name" value="ABC transporter transmembrane region"/>
    <property type="match status" value="2"/>
</dbReference>
<dbReference type="Pfam" id="PF00005">
    <property type="entry name" value="ABC_tran"/>
    <property type="match status" value="2"/>
</dbReference>
<dbReference type="Gene3D" id="3.40.50.300">
    <property type="entry name" value="P-loop containing nucleotide triphosphate hydrolases"/>
    <property type="match status" value="2"/>
</dbReference>
<keyword evidence="10" id="KW-0378">Hydrolase</keyword>
<feature type="transmembrane region" description="Helical" evidence="7">
    <location>
        <begin position="775"/>
        <end position="796"/>
    </location>
</feature>
<comment type="subcellular location">
    <subcellularLocation>
        <location evidence="1">Cell membrane</location>
        <topology evidence="1">Multi-pass membrane protein</topology>
    </subcellularLocation>
</comment>